<evidence type="ECO:0000256" key="1">
    <source>
        <dbReference type="SAM" id="MobiDB-lite"/>
    </source>
</evidence>
<keyword evidence="2" id="KW-0472">Membrane</keyword>
<feature type="compositionally biased region" description="Low complexity" evidence="1">
    <location>
        <begin position="425"/>
        <end position="434"/>
    </location>
</feature>
<evidence type="ECO:0000313" key="5">
    <source>
        <dbReference type="Proteomes" id="UP000254150"/>
    </source>
</evidence>
<dbReference type="RefSeq" id="WP_258565681.1">
    <property type="nucleotide sequence ID" value="NZ_UHID01000006.1"/>
</dbReference>
<evidence type="ECO:0008006" key="6">
    <source>
        <dbReference type="Google" id="ProtNLM"/>
    </source>
</evidence>
<evidence type="ECO:0000256" key="3">
    <source>
        <dbReference type="SAM" id="SignalP"/>
    </source>
</evidence>
<accession>A0A380P294</accession>
<name>A0A380P294_STRGR</name>
<evidence type="ECO:0000256" key="2">
    <source>
        <dbReference type="SAM" id="Phobius"/>
    </source>
</evidence>
<feature type="region of interest" description="Disordered" evidence="1">
    <location>
        <begin position="182"/>
        <end position="213"/>
    </location>
</feature>
<protein>
    <recommendedName>
        <fullName evidence="6">Secreted protein</fullName>
    </recommendedName>
</protein>
<keyword evidence="2" id="KW-1133">Transmembrane helix</keyword>
<dbReference type="Proteomes" id="UP000254150">
    <property type="component" value="Unassembled WGS sequence"/>
</dbReference>
<feature type="transmembrane region" description="Helical" evidence="2">
    <location>
        <begin position="394"/>
        <end position="418"/>
    </location>
</feature>
<feature type="compositionally biased region" description="Pro residues" evidence="1">
    <location>
        <begin position="435"/>
        <end position="444"/>
    </location>
</feature>
<dbReference type="EMBL" id="UHID01000006">
    <property type="protein sequence ID" value="SUP58214.1"/>
    <property type="molecule type" value="Genomic_DNA"/>
</dbReference>
<keyword evidence="3" id="KW-0732">Signal</keyword>
<reference evidence="4 5" key="1">
    <citation type="submission" date="2018-06" db="EMBL/GenBank/DDBJ databases">
        <authorList>
            <consortium name="Pathogen Informatics"/>
            <person name="Doyle S."/>
        </authorList>
    </citation>
    <scope>NUCLEOTIDE SEQUENCE [LARGE SCALE GENOMIC DNA]</scope>
    <source>
        <strain evidence="4 5">NCTC7807</strain>
    </source>
</reference>
<sequence length="444" mass="45750">MRGHGGLGASVLALAALLLGAAPAQAEGGTAPYVFAEDAERVAGEASSTDAHTLAAGRGHRSEIGPNETLYYAVDLDASSYAYASAVAVPKPGAKVDARDSLTVTLRDRRDNQCGTGDRRFGSAAYPRPLAAQAVRAVKADGGVCQEAGPYFVVVERETEGTSAQEPWQLELRLIEEPAVEGKGAPTVAPSPSPTGTPAGVPGGEPVERPGGTGFNDAVALAEGSFKTRLAPGESVFYRVPVDWGQRLYVEPELGSATSERSMAYVSDALEAALYNPAYGPVEDRSVLFGGSPKTVPSEPLQPVAHENRHASASAVKATRFAGWYYVQLTLSPEMAEVFQGDDFGVTLRVDVQGEPADGPRYAGDAGPFQVGDAERDAAEAGHSEAEVARGETMAVVAASGIGAGTVLLAGLGVWFLVARRGAAARAPGPNGAPANPPSPGQGW</sequence>
<keyword evidence="2" id="KW-0812">Transmembrane</keyword>
<evidence type="ECO:0000313" key="4">
    <source>
        <dbReference type="EMBL" id="SUP58214.1"/>
    </source>
</evidence>
<dbReference type="AlphaFoldDB" id="A0A380P294"/>
<feature type="signal peptide" evidence="3">
    <location>
        <begin position="1"/>
        <end position="26"/>
    </location>
</feature>
<proteinExistence type="predicted"/>
<organism evidence="4 5">
    <name type="scientific">Streptomyces griseus</name>
    <dbReference type="NCBI Taxonomy" id="1911"/>
    <lineage>
        <taxon>Bacteria</taxon>
        <taxon>Bacillati</taxon>
        <taxon>Actinomycetota</taxon>
        <taxon>Actinomycetes</taxon>
        <taxon>Kitasatosporales</taxon>
        <taxon>Streptomycetaceae</taxon>
        <taxon>Streptomyces</taxon>
    </lineage>
</organism>
<gene>
    <name evidence="4" type="ORF">NCTC7807_03590</name>
</gene>
<feature type="chain" id="PRO_5016996398" description="Secreted protein" evidence="3">
    <location>
        <begin position="27"/>
        <end position="444"/>
    </location>
</feature>
<feature type="region of interest" description="Disordered" evidence="1">
    <location>
        <begin position="425"/>
        <end position="444"/>
    </location>
</feature>